<dbReference type="EMBL" id="VSWC01000015">
    <property type="protein sequence ID" value="KAA1113511.1"/>
    <property type="molecule type" value="Genomic_DNA"/>
</dbReference>
<organism evidence="1 2">
    <name type="scientific">Puccinia graminis f. sp. tritici</name>
    <dbReference type="NCBI Taxonomy" id="56615"/>
    <lineage>
        <taxon>Eukaryota</taxon>
        <taxon>Fungi</taxon>
        <taxon>Dikarya</taxon>
        <taxon>Basidiomycota</taxon>
        <taxon>Pucciniomycotina</taxon>
        <taxon>Pucciniomycetes</taxon>
        <taxon>Pucciniales</taxon>
        <taxon>Pucciniaceae</taxon>
        <taxon>Puccinia</taxon>
    </lineage>
</organism>
<sequence length="106" mass="12338">MSYYLGFSLTSIDRSVGTLVCKQRRQYLQSIVETFECTQELIGQQLFLNIVRAQTYLQFPAEGNQIRLNIPQLVRHILSKIVSVHSYPWGSWCREISQLANAREMQ</sequence>
<proteinExistence type="predicted"/>
<dbReference type="AlphaFoldDB" id="A0A5B0QJP1"/>
<gene>
    <name evidence="1" type="ORF">PGT21_032857</name>
</gene>
<evidence type="ECO:0000313" key="1">
    <source>
        <dbReference type="EMBL" id="KAA1113511.1"/>
    </source>
</evidence>
<evidence type="ECO:0000313" key="2">
    <source>
        <dbReference type="Proteomes" id="UP000324748"/>
    </source>
</evidence>
<keyword evidence="2" id="KW-1185">Reference proteome</keyword>
<dbReference type="Proteomes" id="UP000324748">
    <property type="component" value="Unassembled WGS sequence"/>
</dbReference>
<accession>A0A5B0QJP1</accession>
<protein>
    <submittedName>
        <fullName evidence="1">Uncharacterized protein</fullName>
    </submittedName>
</protein>
<name>A0A5B0QJP1_PUCGR</name>
<reference evidence="1 2" key="1">
    <citation type="submission" date="2019-05" db="EMBL/GenBank/DDBJ databases">
        <title>Emergence of the Ug99 lineage of the wheat stem rust pathogen through somatic hybridization.</title>
        <authorList>
            <person name="Li F."/>
            <person name="Upadhyaya N.M."/>
            <person name="Sperschneider J."/>
            <person name="Matny O."/>
            <person name="Nguyen-Phuc H."/>
            <person name="Mago R."/>
            <person name="Raley C."/>
            <person name="Miller M.E."/>
            <person name="Silverstein K.A.T."/>
            <person name="Henningsen E."/>
            <person name="Hirsch C.D."/>
            <person name="Visser B."/>
            <person name="Pretorius Z.A."/>
            <person name="Steffenson B.J."/>
            <person name="Schwessinger B."/>
            <person name="Dodds P.N."/>
            <person name="Figueroa M."/>
        </authorList>
    </citation>
    <scope>NUCLEOTIDE SEQUENCE [LARGE SCALE GENOMIC DNA]</scope>
    <source>
        <strain evidence="1">21-0</strain>
    </source>
</reference>
<comment type="caution">
    <text evidence="1">The sequence shown here is derived from an EMBL/GenBank/DDBJ whole genome shotgun (WGS) entry which is preliminary data.</text>
</comment>